<sequence>MRVGTYKGYVISVFIRDEHCPPHVPVRGNEWDARFRFSFLNGEVELWDVEPERWQPPMAVLKEIRGAIMQRHYLARARRIWWEYLQTVCLENHSWDWEAREVLPGLIIQPGVYVIARARHDVVGQKTILNLVRAPGFVEIEL</sequence>
<protein>
    <recommendedName>
        <fullName evidence="3">DUF4160 domain-containing protein</fullName>
    </recommendedName>
</protein>
<dbReference type="AlphaFoldDB" id="A0A0A1Z0J9"/>
<organism evidence="1 2">
    <name type="scientific">Pseudomonas fluorescens LMG 5329</name>
    <dbReference type="NCBI Taxonomy" id="1324332"/>
    <lineage>
        <taxon>Bacteria</taxon>
        <taxon>Pseudomonadati</taxon>
        <taxon>Pseudomonadota</taxon>
        <taxon>Gammaproteobacteria</taxon>
        <taxon>Pseudomonadales</taxon>
        <taxon>Pseudomonadaceae</taxon>
        <taxon>Pseudomonas</taxon>
    </lineage>
</organism>
<gene>
    <name evidence="1" type="ORF">K814_0117805</name>
</gene>
<dbReference type="EMBL" id="ASGY01000127">
    <property type="protein sequence ID" value="KGE66641.1"/>
    <property type="molecule type" value="Genomic_DNA"/>
</dbReference>
<name>A0A0A1Z0J9_PSEFL</name>
<dbReference type="RefSeq" id="WP_038847589.1">
    <property type="nucleotide sequence ID" value="NZ_ASGY01000127.1"/>
</dbReference>
<evidence type="ECO:0008006" key="3">
    <source>
        <dbReference type="Google" id="ProtNLM"/>
    </source>
</evidence>
<reference evidence="1 2" key="1">
    <citation type="journal article" date="2013" name="Genome Announc.">
        <title>Draft Genome Sequence of Pseudomonas fluorescens LMG 5329, a White Line-Inducing Principle-Producing Bioindicator for the Mushroom Pathogen Pseudomonas tolaasii.</title>
        <authorList>
            <person name="Ghequire M.G."/>
            <person name="Rokni-Zadeh H."/>
            <person name="Zarrineh P."/>
            <person name="De Mot R."/>
        </authorList>
    </citation>
    <scope>NUCLEOTIDE SEQUENCE [LARGE SCALE GENOMIC DNA]</scope>
    <source>
        <strain evidence="1 2">LMG 5329</strain>
    </source>
</reference>
<accession>A0A0A1Z0J9</accession>
<dbReference type="OrthoDB" id="6936714at2"/>
<proteinExistence type="predicted"/>
<evidence type="ECO:0000313" key="1">
    <source>
        <dbReference type="EMBL" id="KGE66641.1"/>
    </source>
</evidence>
<comment type="caution">
    <text evidence="1">The sequence shown here is derived from an EMBL/GenBank/DDBJ whole genome shotgun (WGS) entry which is preliminary data.</text>
</comment>
<evidence type="ECO:0000313" key="2">
    <source>
        <dbReference type="Proteomes" id="UP000030060"/>
    </source>
</evidence>
<dbReference type="Proteomes" id="UP000030060">
    <property type="component" value="Unassembled WGS sequence"/>
</dbReference>